<dbReference type="Proteomes" id="UP001485043">
    <property type="component" value="Unassembled WGS sequence"/>
</dbReference>
<gene>
    <name evidence="4" type="ORF">WJX84_007085</name>
</gene>
<feature type="compositionally biased region" description="Polar residues" evidence="1">
    <location>
        <begin position="921"/>
        <end position="946"/>
    </location>
</feature>
<dbReference type="GO" id="GO:1904491">
    <property type="term" value="P:protein localization to ciliary transition zone"/>
    <property type="evidence" value="ECO:0007669"/>
    <property type="project" value="TreeGrafter"/>
</dbReference>
<protein>
    <recommendedName>
        <fullName evidence="6">C2 domain-containing protein</fullName>
    </recommendedName>
</protein>
<accession>A0AAW1SWF7</accession>
<dbReference type="InterPro" id="IPR056290">
    <property type="entry name" value="CEPT76/DRC7_peptidase-like_dom"/>
</dbReference>
<organism evidence="4 5">
    <name type="scientific">Apatococcus fuscideae</name>
    <dbReference type="NCBI Taxonomy" id="2026836"/>
    <lineage>
        <taxon>Eukaryota</taxon>
        <taxon>Viridiplantae</taxon>
        <taxon>Chlorophyta</taxon>
        <taxon>core chlorophytes</taxon>
        <taxon>Trebouxiophyceae</taxon>
        <taxon>Chlorellales</taxon>
        <taxon>Chlorellaceae</taxon>
        <taxon>Apatococcus</taxon>
    </lineage>
</organism>
<feature type="domain" description="CEP76/DRC7 peptidase-like" evidence="3">
    <location>
        <begin position="835"/>
        <end position="885"/>
    </location>
</feature>
<feature type="domain" description="CEP76/DRC7 peptidase-like" evidence="3">
    <location>
        <begin position="1019"/>
        <end position="1077"/>
    </location>
</feature>
<sequence>MTKWTGPVQMGARQVLLGRLFGSSADAAADLLQDWMRSGAPPWFDEDGLLILTPPALKWDVEVMPQLATFCQGGGRPSIPPGTGPSTDPRHGLPAALQPAYQLDICLLKIRLSSHPLMPLEFWLAGRVLDAYEEFKSRRRLQSLTLLTQQLIALEGSLRQLRQQLPALEDGPQAAPIMDQCLALEPQDPELPVPEVLAGPVDLAPPAGALPSEKAALRKLQRVRVYAVLLINGHVVGRSSSQLLQPDFSVSLQSLFSVGMVHWPEDIVVRIIQRGCPCDHLLGEVSLAVPGYRGRPAVDPVPQVRLWEGKLKSAFKPLWKRSGNQEAHAIQASALDTPAPAMVVPAGMLLGLCAWRGRFGIGLHHGTRMPVAAAAQPTQLAGANAASIPAASLCQSLSEKIMPDPPRLPAEGKENASAAGNGISASGIFRLAAPEDARLEGNRVALKRGAFLKKRWEGGPQWKGADAAGGRPRLVAPLSWRDTVDHSLLDSAPLSDASIASRRLGQAWLDRQVRAVQWQMGALAGPLERREQAIKMAVKAPQPGQCSVSVLVLAAGNLPQRVPRRRIDDAPQQTPMPLPGTPPLRTMYSIKGAPYEAKMNRQATASPRSSSYTRLMSTKVKADLAAPAWRQERGEPVLEPFAEVCLQGVVRRSAASLGSEPAWQEHFPLPYSPVSAGAVTSSLLSEAADLLVVNIFDEIPVRAIHRCGVLEADLQLKEPAAMLGYRSDAVGGLPWVRLRLVIQPSVPLPPPLVPPRASGEHPSIVAQVLRFIAPAAFPPCIAAGSDAITMAEIAHFVSLIPVLEDRHAPHAPYMTVLGRVGSRVVRQRQAGVVNTSASTIGLASGGRMEHALLLAGYFLEAGHQVYVVRGADTSGQSAAWVLTAGMPVESQPRSPGGDGGLGDGYDDPYGDDEQGERFDQGSLSQTSPRYISSAVSLNSPPRSRNAGSLPSQQQEQQPSPMRSTTLRSRGLGTRERLWGAAEGSGVWPLRDAQAAHEAPGAEELLEDMAAPAADPLDLLILWDPLTGQPHSVSQHTMHLLQVDCVFDKANLWANVQSKRAPWMMSWDLEAAKCWKPFFTKNFPAQHDLGTVQPEIRYKDVEGDFYEELELRVGEEIREALTRARRAVLTPTSKRLARVLRRLLTALPAYHVAQAALACSGSALSGAMEGGPAGAPNCVRLSRRLQRSHDLAISKEARTDAMAGHVLCLPLSDGFGDAIREAVINTGLHMNTDEFAKFAWAVHVERTFARCICGIWIYLAVVHDPRH</sequence>
<dbReference type="Pfam" id="PF15625">
    <property type="entry name" value="CC2D2AN-C2"/>
    <property type="match status" value="1"/>
</dbReference>
<dbReference type="EMBL" id="JALJOV010000722">
    <property type="protein sequence ID" value="KAK9861649.1"/>
    <property type="molecule type" value="Genomic_DNA"/>
</dbReference>
<evidence type="ECO:0000313" key="4">
    <source>
        <dbReference type="EMBL" id="KAK9861649.1"/>
    </source>
</evidence>
<name>A0AAW1SWF7_9CHLO</name>
<evidence type="ECO:0000256" key="1">
    <source>
        <dbReference type="SAM" id="MobiDB-lite"/>
    </source>
</evidence>
<dbReference type="AlphaFoldDB" id="A0AAW1SWF7"/>
<feature type="domain" description="CC2D2A N-terminal C2" evidence="2">
    <location>
        <begin position="212"/>
        <end position="299"/>
    </location>
</feature>
<evidence type="ECO:0008006" key="6">
    <source>
        <dbReference type="Google" id="ProtNLM"/>
    </source>
</evidence>
<evidence type="ECO:0000259" key="3">
    <source>
        <dbReference type="Pfam" id="PF24656"/>
    </source>
</evidence>
<keyword evidence="5" id="KW-1185">Reference proteome</keyword>
<reference evidence="4 5" key="1">
    <citation type="journal article" date="2024" name="Nat. Commun.">
        <title>Phylogenomics reveals the evolutionary origins of lichenization in chlorophyte algae.</title>
        <authorList>
            <person name="Puginier C."/>
            <person name="Libourel C."/>
            <person name="Otte J."/>
            <person name="Skaloud P."/>
            <person name="Haon M."/>
            <person name="Grisel S."/>
            <person name="Petersen M."/>
            <person name="Berrin J.G."/>
            <person name="Delaux P.M."/>
            <person name="Dal Grande F."/>
            <person name="Keller J."/>
        </authorList>
    </citation>
    <scope>NUCLEOTIDE SEQUENCE [LARGE SCALE GENOMIC DNA]</scope>
    <source>
        <strain evidence="4 5">SAG 2523</strain>
    </source>
</reference>
<dbReference type="PANTHER" id="PTHR20837">
    <property type="entry name" value="CENTROSOMAL PROTEIN-RELATED"/>
    <property type="match status" value="1"/>
</dbReference>
<feature type="region of interest" description="Disordered" evidence="1">
    <location>
        <begin position="886"/>
        <end position="970"/>
    </location>
</feature>
<comment type="caution">
    <text evidence="4">The sequence shown here is derived from an EMBL/GenBank/DDBJ whole genome shotgun (WGS) entry which is preliminary data.</text>
</comment>
<dbReference type="Pfam" id="PF24656">
    <property type="entry name" value="CEPT76_peptidase"/>
    <property type="match status" value="2"/>
</dbReference>
<dbReference type="InterPro" id="IPR052434">
    <property type="entry name" value="Tectonic-like_complex_comp"/>
</dbReference>
<proteinExistence type="predicted"/>
<evidence type="ECO:0000313" key="5">
    <source>
        <dbReference type="Proteomes" id="UP001485043"/>
    </source>
</evidence>
<feature type="compositionally biased region" description="Low complexity" evidence="1">
    <location>
        <begin position="948"/>
        <end position="960"/>
    </location>
</feature>
<dbReference type="PANTHER" id="PTHR20837:SF0">
    <property type="entry name" value="COILED-COIL AND C2 DOMAIN-CONTAINING PROTEIN 2A"/>
    <property type="match status" value="1"/>
</dbReference>
<evidence type="ECO:0000259" key="2">
    <source>
        <dbReference type="Pfam" id="PF15625"/>
    </source>
</evidence>
<dbReference type="GO" id="GO:1905515">
    <property type="term" value="P:non-motile cilium assembly"/>
    <property type="evidence" value="ECO:0007669"/>
    <property type="project" value="TreeGrafter"/>
</dbReference>
<dbReference type="GO" id="GO:0035869">
    <property type="term" value="C:ciliary transition zone"/>
    <property type="evidence" value="ECO:0007669"/>
    <property type="project" value="TreeGrafter"/>
</dbReference>
<dbReference type="InterPro" id="IPR028928">
    <property type="entry name" value="CC2D2AN-C2"/>
</dbReference>
<feature type="compositionally biased region" description="Acidic residues" evidence="1">
    <location>
        <begin position="904"/>
        <end position="914"/>
    </location>
</feature>